<dbReference type="PANTHER" id="PTHR30532:SF1">
    <property type="entry name" value="IRON(3+)-HYDROXAMATE-BINDING PROTEIN FHUD"/>
    <property type="match status" value="1"/>
</dbReference>
<evidence type="ECO:0000256" key="2">
    <source>
        <dbReference type="ARBA" id="ARBA00008814"/>
    </source>
</evidence>
<dbReference type="CDD" id="cd01146">
    <property type="entry name" value="FhuD"/>
    <property type="match status" value="1"/>
</dbReference>
<keyword evidence="4" id="KW-0406">Ion transport</keyword>
<evidence type="ECO:0000313" key="9">
    <source>
        <dbReference type="Proteomes" id="UP000613160"/>
    </source>
</evidence>
<reference evidence="8" key="2">
    <citation type="submission" date="2020-09" db="EMBL/GenBank/DDBJ databases">
        <authorList>
            <person name="Sun Q."/>
            <person name="Zhou Y."/>
        </authorList>
    </citation>
    <scope>NUCLEOTIDE SEQUENCE</scope>
    <source>
        <strain evidence="8">CGMCC 1.15493</strain>
    </source>
</reference>
<dbReference type="PROSITE" id="PS50983">
    <property type="entry name" value="FE_B12_PBP"/>
    <property type="match status" value="1"/>
</dbReference>
<evidence type="ECO:0000256" key="1">
    <source>
        <dbReference type="ARBA" id="ARBA00004196"/>
    </source>
</evidence>
<dbReference type="RefSeq" id="WP_188850216.1">
    <property type="nucleotide sequence ID" value="NZ_BMJJ01000003.1"/>
</dbReference>
<dbReference type="GO" id="GO:1901678">
    <property type="term" value="P:iron coordination entity transport"/>
    <property type="evidence" value="ECO:0007669"/>
    <property type="project" value="UniProtKB-ARBA"/>
</dbReference>
<comment type="similarity">
    <text evidence="2">Belongs to the bacterial solute-binding protein 8 family.</text>
</comment>
<evidence type="ECO:0000256" key="4">
    <source>
        <dbReference type="ARBA" id="ARBA00022496"/>
    </source>
</evidence>
<keyword evidence="3" id="KW-0813">Transport</keyword>
<evidence type="ECO:0000259" key="7">
    <source>
        <dbReference type="PROSITE" id="PS50983"/>
    </source>
</evidence>
<dbReference type="PANTHER" id="PTHR30532">
    <property type="entry name" value="IRON III DICITRATE-BINDING PERIPLASMIC PROTEIN"/>
    <property type="match status" value="1"/>
</dbReference>
<keyword evidence="4" id="KW-0410">Iron transport</keyword>
<evidence type="ECO:0000313" key="8">
    <source>
        <dbReference type="EMBL" id="GGD15434.1"/>
    </source>
</evidence>
<dbReference type="GO" id="GO:0030288">
    <property type="term" value="C:outer membrane-bounded periplasmic space"/>
    <property type="evidence" value="ECO:0007669"/>
    <property type="project" value="TreeGrafter"/>
</dbReference>
<comment type="caution">
    <text evidence="8">The sequence shown here is derived from an EMBL/GenBank/DDBJ whole genome shotgun (WGS) entry which is preliminary data.</text>
</comment>
<evidence type="ECO:0000256" key="5">
    <source>
        <dbReference type="ARBA" id="ARBA00022729"/>
    </source>
</evidence>
<feature type="domain" description="Fe/B12 periplasmic-binding" evidence="7">
    <location>
        <begin position="31"/>
        <end position="290"/>
    </location>
</feature>
<dbReference type="PRINTS" id="PR01715">
    <property type="entry name" value="FERRIBNDNGPP"/>
</dbReference>
<proteinExistence type="inferred from homology"/>
<keyword evidence="4" id="KW-0408">Iron</keyword>
<evidence type="ECO:0000256" key="6">
    <source>
        <dbReference type="SAM" id="SignalP"/>
    </source>
</evidence>
<dbReference type="PROSITE" id="PS51318">
    <property type="entry name" value="TAT"/>
    <property type="match status" value="1"/>
</dbReference>
<comment type="subcellular location">
    <subcellularLocation>
        <location evidence="1">Cell envelope</location>
    </subcellularLocation>
</comment>
<feature type="signal peptide" evidence="6">
    <location>
        <begin position="1"/>
        <end position="27"/>
    </location>
</feature>
<sequence length="290" mass="31274">MPDPRRRALVSGLLAAAILSRAGPARAAALRVATLDYALAQTLIVLGCPPIAISDRRDWAKWVLEPALAPGTVDLGASLDPNMELLAALRPDLILTTDYVGPTEARLSRIAPVRRITIYSEGGSPLPKAIAATREIGAITGRSAEAERYLDETERFFDACATRALPFRGRPVAILSFIDERHVRVMGRPGLYQDVLDRLGLRNAWEAPTNFWGFSTIGLEGLAVISDAFAVADYLPAEAAATLPDSPLWRQLPFVRNGTVPVLPSVLVFGGVPSARRFASLLLDMLEQAA</sequence>
<dbReference type="Gene3D" id="3.40.50.1980">
    <property type="entry name" value="Nitrogenase molybdenum iron protein domain"/>
    <property type="match status" value="2"/>
</dbReference>
<dbReference type="AlphaFoldDB" id="A0A916XWJ7"/>
<dbReference type="InterPro" id="IPR051313">
    <property type="entry name" value="Bact_iron-sidero_bind"/>
</dbReference>
<name>A0A916XWJ7_9HYPH</name>
<evidence type="ECO:0000256" key="3">
    <source>
        <dbReference type="ARBA" id="ARBA00022448"/>
    </source>
</evidence>
<keyword evidence="9" id="KW-1185">Reference proteome</keyword>
<gene>
    <name evidence="8" type="ORF">GCM10011335_17820</name>
</gene>
<feature type="chain" id="PRO_5037548215" evidence="6">
    <location>
        <begin position="28"/>
        <end position="290"/>
    </location>
</feature>
<accession>A0A916XWJ7</accession>
<dbReference type="InterPro" id="IPR006311">
    <property type="entry name" value="TAT_signal"/>
</dbReference>
<dbReference type="Proteomes" id="UP000613160">
    <property type="component" value="Unassembled WGS sequence"/>
</dbReference>
<dbReference type="InterPro" id="IPR002491">
    <property type="entry name" value="ABC_transptr_periplasmic_BD"/>
</dbReference>
<dbReference type="SUPFAM" id="SSF53807">
    <property type="entry name" value="Helical backbone' metal receptor"/>
    <property type="match status" value="1"/>
</dbReference>
<protein>
    <submittedName>
        <fullName evidence="8">ABC transporter substrate-binding protein</fullName>
    </submittedName>
</protein>
<dbReference type="Pfam" id="PF01497">
    <property type="entry name" value="Peripla_BP_2"/>
    <property type="match status" value="1"/>
</dbReference>
<dbReference type="EMBL" id="BMJJ01000003">
    <property type="protein sequence ID" value="GGD15434.1"/>
    <property type="molecule type" value="Genomic_DNA"/>
</dbReference>
<reference evidence="8" key="1">
    <citation type="journal article" date="2014" name="Int. J. Syst. Evol. Microbiol.">
        <title>Complete genome sequence of Corynebacterium casei LMG S-19264T (=DSM 44701T), isolated from a smear-ripened cheese.</title>
        <authorList>
            <consortium name="US DOE Joint Genome Institute (JGI-PGF)"/>
            <person name="Walter F."/>
            <person name="Albersmeier A."/>
            <person name="Kalinowski J."/>
            <person name="Ruckert C."/>
        </authorList>
    </citation>
    <scope>NUCLEOTIDE SEQUENCE</scope>
    <source>
        <strain evidence="8">CGMCC 1.15493</strain>
    </source>
</reference>
<organism evidence="8 9">
    <name type="scientific">Aureimonas glaciei</name>
    <dbReference type="NCBI Taxonomy" id="1776957"/>
    <lineage>
        <taxon>Bacteria</taxon>
        <taxon>Pseudomonadati</taxon>
        <taxon>Pseudomonadota</taxon>
        <taxon>Alphaproteobacteria</taxon>
        <taxon>Hyphomicrobiales</taxon>
        <taxon>Aurantimonadaceae</taxon>
        <taxon>Aureimonas</taxon>
    </lineage>
</organism>
<keyword evidence="5 6" id="KW-0732">Signal</keyword>